<evidence type="ECO:0000256" key="12">
    <source>
        <dbReference type="ARBA" id="ARBA00023128"/>
    </source>
</evidence>
<comment type="caution">
    <text evidence="18">The sequence shown here is derived from an EMBL/GenBank/DDBJ whole genome shotgun (WGS) entry which is preliminary data.</text>
</comment>
<proteinExistence type="inferred from homology"/>
<evidence type="ECO:0000256" key="3">
    <source>
        <dbReference type="ARBA" id="ARBA00008915"/>
    </source>
</evidence>
<evidence type="ECO:0000256" key="4">
    <source>
        <dbReference type="ARBA" id="ARBA00018632"/>
    </source>
</evidence>
<keyword evidence="12" id="KW-0496">Mitochondrion</keyword>
<evidence type="ECO:0000256" key="13">
    <source>
        <dbReference type="ARBA" id="ARBA00023136"/>
    </source>
</evidence>
<evidence type="ECO:0000256" key="15">
    <source>
        <dbReference type="ARBA" id="ARBA00031387"/>
    </source>
</evidence>
<gene>
    <name evidence="18" type="ORF">J437_LFUL008249</name>
</gene>
<evidence type="ECO:0000256" key="5">
    <source>
        <dbReference type="ARBA" id="ARBA00022448"/>
    </source>
</evidence>
<feature type="transmembrane region" description="Helical" evidence="17">
    <location>
        <begin position="84"/>
        <end position="106"/>
    </location>
</feature>
<keyword evidence="11 17" id="KW-1133">Transmembrane helix</keyword>
<dbReference type="Proteomes" id="UP000792457">
    <property type="component" value="Unassembled WGS sequence"/>
</dbReference>
<evidence type="ECO:0000256" key="8">
    <source>
        <dbReference type="ARBA" id="ARBA00022792"/>
    </source>
</evidence>
<name>A0A8K0K8X6_LADFU</name>
<comment type="subunit">
    <text evidence="16">Complex I is composed of 45 different subunits. Interacts with BCAP31.</text>
</comment>
<sequence>MPGFNMNSLNLFRRTWYLRRALHLNSSDKPFNVGCCSRNISTSDKSRDTATVKQESLSAETTIAKKNWMSFGYDIKDQEIDSTAAHATMFVSVTLCLVVGGFYFAYAPDYQLRDWSQREAYLELRHREQNGLPLIDPNYIDPSKIELPSDEELGDTEIII</sequence>
<dbReference type="PANTHER" id="PTHR13327">
    <property type="entry name" value="NADH-UBIQUINONE OXIDOREDUCTASE ESSS SUBUNIT, MITOCHONDRIAL PRECURSOR"/>
    <property type="match status" value="1"/>
</dbReference>
<keyword evidence="9" id="KW-0809">Transit peptide</keyword>
<dbReference type="InterPro" id="IPR019329">
    <property type="entry name" value="NADH_UbQ_OxRdtase_ESSS_su"/>
</dbReference>
<dbReference type="GO" id="GO:0005743">
    <property type="term" value="C:mitochondrial inner membrane"/>
    <property type="evidence" value="ECO:0007669"/>
    <property type="project" value="UniProtKB-SubCell"/>
</dbReference>
<organism evidence="18 19">
    <name type="scientific">Ladona fulva</name>
    <name type="common">Scarce chaser dragonfly</name>
    <name type="synonym">Libellula fulva</name>
    <dbReference type="NCBI Taxonomy" id="123851"/>
    <lineage>
        <taxon>Eukaryota</taxon>
        <taxon>Metazoa</taxon>
        <taxon>Ecdysozoa</taxon>
        <taxon>Arthropoda</taxon>
        <taxon>Hexapoda</taxon>
        <taxon>Insecta</taxon>
        <taxon>Pterygota</taxon>
        <taxon>Palaeoptera</taxon>
        <taxon>Odonata</taxon>
        <taxon>Epiprocta</taxon>
        <taxon>Anisoptera</taxon>
        <taxon>Libelluloidea</taxon>
        <taxon>Libellulidae</taxon>
        <taxon>Ladona</taxon>
    </lineage>
</organism>
<dbReference type="AlphaFoldDB" id="A0A8K0K8X6"/>
<reference evidence="18" key="2">
    <citation type="submission" date="2017-10" db="EMBL/GenBank/DDBJ databases">
        <title>Ladona fulva Genome sequencing and assembly.</title>
        <authorList>
            <person name="Murali S."/>
            <person name="Richards S."/>
            <person name="Bandaranaike D."/>
            <person name="Bellair M."/>
            <person name="Blankenburg K."/>
            <person name="Chao H."/>
            <person name="Dinh H."/>
            <person name="Doddapaneni H."/>
            <person name="Dugan-Rocha S."/>
            <person name="Elkadiri S."/>
            <person name="Gnanaolivu R."/>
            <person name="Hernandez B."/>
            <person name="Skinner E."/>
            <person name="Javaid M."/>
            <person name="Lee S."/>
            <person name="Li M."/>
            <person name="Ming W."/>
            <person name="Munidasa M."/>
            <person name="Muniz J."/>
            <person name="Nguyen L."/>
            <person name="Hughes D."/>
            <person name="Osuji N."/>
            <person name="Pu L.-L."/>
            <person name="Puazo M."/>
            <person name="Qu C."/>
            <person name="Quiroz J."/>
            <person name="Raj R."/>
            <person name="Weissenberger G."/>
            <person name="Xin Y."/>
            <person name="Zou X."/>
            <person name="Han Y."/>
            <person name="Worley K."/>
            <person name="Muzny D."/>
            <person name="Gibbs R."/>
        </authorList>
    </citation>
    <scope>NUCLEOTIDE SEQUENCE</scope>
    <source>
        <strain evidence="18">Sampled in the wild</strain>
    </source>
</reference>
<dbReference type="OrthoDB" id="5917019at2759"/>
<evidence type="ECO:0000256" key="17">
    <source>
        <dbReference type="SAM" id="Phobius"/>
    </source>
</evidence>
<dbReference type="Pfam" id="PF10183">
    <property type="entry name" value="ESSS"/>
    <property type="match status" value="1"/>
</dbReference>
<evidence type="ECO:0000256" key="7">
    <source>
        <dbReference type="ARBA" id="ARBA00022692"/>
    </source>
</evidence>
<evidence type="ECO:0000256" key="6">
    <source>
        <dbReference type="ARBA" id="ARBA00022660"/>
    </source>
</evidence>
<evidence type="ECO:0000256" key="11">
    <source>
        <dbReference type="ARBA" id="ARBA00022989"/>
    </source>
</evidence>
<comment type="similarity">
    <text evidence="3">Belongs to the complex I NDUFB11 subunit family.</text>
</comment>
<evidence type="ECO:0000313" key="19">
    <source>
        <dbReference type="Proteomes" id="UP000792457"/>
    </source>
</evidence>
<keyword evidence="6" id="KW-0679">Respiratory chain</keyword>
<evidence type="ECO:0000256" key="10">
    <source>
        <dbReference type="ARBA" id="ARBA00022982"/>
    </source>
</evidence>
<dbReference type="EMBL" id="KZ308452">
    <property type="protein sequence ID" value="KAG8229917.1"/>
    <property type="molecule type" value="Genomic_DNA"/>
</dbReference>
<keyword evidence="19" id="KW-1185">Reference proteome</keyword>
<evidence type="ECO:0000256" key="14">
    <source>
        <dbReference type="ARBA" id="ARBA00030753"/>
    </source>
</evidence>
<comment type="function">
    <text evidence="1">Accessory subunit of the mitochondrial membrane respiratory chain NADH dehydrogenase (Complex I), that is believed not to be involved in catalysis. Complex I functions in the transfer of electrons from NADH to the respiratory chain. The immediate electron acceptor for the enzyme is believed to be ubiquinone.</text>
</comment>
<comment type="subcellular location">
    <subcellularLocation>
        <location evidence="2">Mitochondrion inner membrane</location>
        <topology evidence="2">Single-pass membrane protein</topology>
    </subcellularLocation>
</comment>
<reference evidence="18" key="1">
    <citation type="submission" date="2013-04" db="EMBL/GenBank/DDBJ databases">
        <authorList>
            <person name="Qu J."/>
            <person name="Murali S.C."/>
            <person name="Bandaranaike D."/>
            <person name="Bellair M."/>
            <person name="Blankenburg K."/>
            <person name="Chao H."/>
            <person name="Dinh H."/>
            <person name="Doddapaneni H."/>
            <person name="Downs B."/>
            <person name="Dugan-Rocha S."/>
            <person name="Elkadiri S."/>
            <person name="Gnanaolivu R.D."/>
            <person name="Hernandez B."/>
            <person name="Javaid M."/>
            <person name="Jayaseelan J.C."/>
            <person name="Lee S."/>
            <person name="Li M."/>
            <person name="Ming W."/>
            <person name="Munidasa M."/>
            <person name="Muniz J."/>
            <person name="Nguyen L."/>
            <person name="Ongeri F."/>
            <person name="Osuji N."/>
            <person name="Pu L.-L."/>
            <person name="Puazo M."/>
            <person name="Qu C."/>
            <person name="Quiroz J."/>
            <person name="Raj R."/>
            <person name="Weissenberger G."/>
            <person name="Xin Y."/>
            <person name="Zou X."/>
            <person name="Han Y."/>
            <person name="Richards S."/>
            <person name="Worley K."/>
            <person name="Muzny D."/>
            <person name="Gibbs R."/>
        </authorList>
    </citation>
    <scope>NUCLEOTIDE SEQUENCE</scope>
    <source>
        <strain evidence="18">Sampled in the wild</strain>
    </source>
</reference>
<keyword evidence="10" id="KW-0249">Electron transport</keyword>
<accession>A0A8K0K8X6</accession>
<keyword evidence="13 17" id="KW-0472">Membrane</keyword>
<evidence type="ECO:0000256" key="9">
    <source>
        <dbReference type="ARBA" id="ARBA00022946"/>
    </source>
</evidence>
<protein>
    <recommendedName>
        <fullName evidence="4">NADH dehydrogenase [ubiquinone] 1 beta subcomplex subunit 11, mitochondrial</fullName>
    </recommendedName>
    <alternativeName>
        <fullName evidence="15">Complex I-ESSS</fullName>
    </alternativeName>
    <alternativeName>
        <fullName evidence="14">NADH-ubiquinone oxidoreductase ESSS subunit</fullName>
    </alternativeName>
</protein>
<keyword evidence="8" id="KW-0999">Mitochondrion inner membrane</keyword>
<evidence type="ECO:0000256" key="16">
    <source>
        <dbReference type="ARBA" id="ARBA00046528"/>
    </source>
</evidence>
<evidence type="ECO:0000256" key="1">
    <source>
        <dbReference type="ARBA" id="ARBA00003195"/>
    </source>
</evidence>
<dbReference type="PANTHER" id="PTHR13327:SF0">
    <property type="entry name" value="NADH DEHYDROGENASE [UBIQUINONE] 1 BETA SUBCOMPLEX SUBUNIT 11, MITOCHONDRIAL"/>
    <property type="match status" value="1"/>
</dbReference>
<keyword evidence="7 17" id="KW-0812">Transmembrane</keyword>
<evidence type="ECO:0000313" key="18">
    <source>
        <dbReference type="EMBL" id="KAG8229917.1"/>
    </source>
</evidence>
<keyword evidence="5" id="KW-0813">Transport</keyword>
<evidence type="ECO:0000256" key="2">
    <source>
        <dbReference type="ARBA" id="ARBA00004434"/>
    </source>
</evidence>